<accession>A0A2S6H8W0</accession>
<dbReference type="Proteomes" id="UP000240010">
    <property type="component" value="Unassembled WGS sequence"/>
</dbReference>
<feature type="transmembrane region" description="Helical" evidence="1">
    <location>
        <begin position="62"/>
        <end position="78"/>
    </location>
</feature>
<keyword evidence="1" id="KW-1133">Transmembrane helix</keyword>
<name>A0A2S6H8W0_9GAMM</name>
<gene>
    <name evidence="2" type="ORF">B0F87_11335</name>
</gene>
<organism evidence="2 3">
    <name type="scientific">Methylobacter tundripaludum</name>
    <dbReference type="NCBI Taxonomy" id="173365"/>
    <lineage>
        <taxon>Bacteria</taxon>
        <taxon>Pseudomonadati</taxon>
        <taxon>Pseudomonadota</taxon>
        <taxon>Gammaproteobacteria</taxon>
        <taxon>Methylococcales</taxon>
        <taxon>Methylococcaceae</taxon>
        <taxon>Methylobacter</taxon>
    </lineage>
</organism>
<reference evidence="2 3" key="1">
    <citation type="submission" date="2018-02" db="EMBL/GenBank/DDBJ databases">
        <title>Subsurface microbial communities from deep shales in Ohio and West Virginia, USA.</title>
        <authorList>
            <person name="Wrighton K."/>
        </authorList>
    </citation>
    <scope>NUCLEOTIDE SEQUENCE [LARGE SCALE GENOMIC DNA]</scope>
    <source>
        <strain evidence="2 3">OWC-DMM</strain>
    </source>
</reference>
<dbReference type="EMBL" id="PTIZ01000013">
    <property type="protein sequence ID" value="PPK73924.1"/>
    <property type="molecule type" value="Genomic_DNA"/>
</dbReference>
<evidence type="ECO:0000313" key="2">
    <source>
        <dbReference type="EMBL" id="PPK73924.1"/>
    </source>
</evidence>
<proteinExistence type="predicted"/>
<protein>
    <submittedName>
        <fullName evidence="2">Uncharacterized protein</fullName>
    </submittedName>
</protein>
<dbReference type="AlphaFoldDB" id="A0A2S6H8W0"/>
<feature type="transmembrane region" description="Helical" evidence="1">
    <location>
        <begin position="36"/>
        <end position="56"/>
    </location>
</feature>
<dbReference type="RefSeq" id="WP_104430198.1">
    <property type="nucleotide sequence ID" value="NZ_PTIZ01000013.1"/>
</dbReference>
<sequence length="112" mass="12704">MTEDGGKIKIRYTLKQGKGETLSSETVQIFPISRTITYLILVSTFITAAFLSAFFFSILFPLFLFGGIFLSVWVLWVVHKSRKSTQAEVIQDECPEVKDTDIVETKTNKMES</sequence>
<keyword evidence="1" id="KW-0472">Membrane</keyword>
<evidence type="ECO:0000313" key="3">
    <source>
        <dbReference type="Proteomes" id="UP000240010"/>
    </source>
</evidence>
<keyword evidence="1" id="KW-0812">Transmembrane</keyword>
<comment type="caution">
    <text evidence="2">The sequence shown here is derived from an EMBL/GenBank/DDBJ whole genome shotgun (WGS) entry which is preliminary data.</text>
</comment>
<evidence type="ECO:0000256" key="1">
    <source>
        <dbReference type="SAM" id="Phobius"/>
    </source>
</evidence>